<dbReference type="Proteomes" id="UP000241222">
    <property type="component" value="Unassembled WGS sequence"/>
</dbReference>
<proteinExistence type="predicted"/>
<accession>A0A2T3J1C4</accession>
<dbReference type="EMBL" id="PYMH01000002">
    <property type="protein sequence ID" value="PSU34881.1"/>
    <property type="molecule type" value="Genomic_DNA"/>
</dbReference>
<gene>
    <name evidence="1" type="ORF">C9I99_07305</name>
</gene>
<dbReference type="InterPro" id="IPR022201">
    <property type="entry name" value="DUF3726"/>
</dbReference>
<name>A0A2T3J1C4_9GAMM</name>
<dbReference type="RefSeq" id="WP_107348204.1">
    <property type="nucleotide sequence ID" value="NZ_PYMH01000002.1"/>
</dbReference>
<dbReference type="AlphaFoldDB" id="A0A2T3J1C4"/>
<evidence type="ECO:0000313" key="1">
    <source>
        <dbReference type="EMBL" id="PSU34881.1"/>
    </source>
</evidence>
<sequence length="244" mass="26701">MIVTHNELVTAVYKAFLGLRRCCGEADVIANMVADLQMVGLNGVGHFNKALPYLAGEKDGPITLTKPTPDRIDVDMHGTSLVCHLPSIMDYAVEQLVHTKSLTIHVHHCHNRWLAYSELVKLAAKGLACKAQWSNGSDAKKTLYMLNKGCVFPELLQSEDVDTDKDSQHDMIIELSVSDFAVPSSGVTGFALLDSSSLRDTYLQAWQEGIEVDDAEWQQLKQAATVFLVENSETSAKGAGELVV</sequence>
<evidence type="ECO:0000313" key="2">
    <source>
        <dbReference type="Proteomes" id="UP000241222"/>
    </source>
</evidence>
<organism evidence="1 2">
    <name type="scientific">Photobacterium lutimaris</name>
    <dbReference type="NCBI Taxonomy" id="388278"/>
    <lineage>
        <taxon>Bacteria</taxon>
        <taxon>Pseudomonadati</taxon>
        <taxon>Pseudomonadota</taxon>
        <taxon>Gammaproteobacteria</taxon>
        <taxon>Vibrionales</taxon>
        <taxon>Vibrionaceae</taxon>
        <taxon>Photobacterium</taxon>
    </lineage>
</organism>
<dbReference type="OrthoDB" id="5792746at2"/>
<comment type="caution">
    <text evidence="1">The sequence shown here is derived from an EMBL/GenBank/DDBJ whole genome shotgun (WGS) entry which is preliminary data.</text>
</comment>
<dbReference type="Pfam" id="PF12525">
    <property type="entry name" value="DUF3726"/>
    <property type="match status" value="1"/>
</dbReference>
<reference evidence="1 2" key="1">
    <citation type="submission" date="2018-03" db="EMBL/GenBank/DDBJ databases">
        <title>Whole genome sequencing of Histamine producing bacteria.</title>
        <authorList>
            <person name="Butler K."/>
        </authorList>
    </citation>
    <scope>NUCLEOTIDE SEQUENCE [LARGE SCALE GENOMIC DNA]</scope>
    <source>
        <strain evidence="1 2">JCM 13586</strain>
    </source>
</reference>
<keyword evidence="2" id="KW-1185">Reference proteome</keyword>
<protein>
    <submittedName>
        <fullName evidence="1">DUF3726 domain-containing protein</fullName>
    </submittedName>
</protein>